<organism evidence="5 6">
    <name type="scientific">Legionella cardiaca</name>
    <dbReference type="NCBI Taxonomy" id="1071983"/>
    <lineage>
        <taxon>Bacteria</taxon>
        <taxon>Pseudomonadati</taxon>
        <taxon>Pseudomonadota</taxon>
        <taxon>Gammaproteobacteria</taxon>
        <taxon>Legionellales</taxon>
        <taxon>Legionellaceae</taxon>
        <taxon>Legionella</taxon>
    </lineage>
</organism>
<feature type="domain" description="PPM-type phosphatase" evidence="4">
    <location>
        <begin position="22"/>
        <end position="274"/>
    </location>
</feature>
<keyword evidence="3" id="KW-0904">Protein phosphatase</keyword>
<keyword evidence="2" id="KW-0378">Hydrolase</keyword>
<evidence type="ECO:0000256" key="2">
    <source>
        <dbReference type="ARBA" id="ARBA00022801"/>
    </source>
</evidence>
<accession>A0ABY8ARX5</accession>
<gene>
    <name evidence="5" type="ORF">PXX05_08830</name>
</gene>
<evidence type="ECO:0000256" key="3">
    <source>
        <dbReference type="ARBA" id="ARBA00022912"/>
    </source>
</evidence>
<dbReference type="InterPro" id="IPR015655">
    <property type="entry name" value="PP2C"/>
</dbReference>
<dbReference type="PROSITE" id="PS01032">
    <property type="entry name" value="PPM_1"/>
    <property type="match status" value="1"/>
</dbReference>
<dbReference type="Gene3D" id="3.60.40.10">
    <property type="entry name" value="PPM-type phosphatase domain"/>
    <property type="match status" value="2"/>
</dbReference>
<dbReference type="InterPro" id="IPR036457">
    <property type="entry name" value="PPM-type-like_dom_sf"/>
</dbReference>
<dbReference type="Proteomes" id="UP001222087">
    <property type="component" value="Chromosome"/>
</dbReference>
<dbReference type="SUPFAM" id="SSF81606">
    <property type="entry name" value="PP2C-like"/>
    <property type="match status" value="2"/>
</dbReference>
<evidence type="ECO:0000313" key="6">
    <source>
        <dbReference type="Proteomes" id="UP001222087"/>
    </source>
</evidence>
<dbReference type="CDD" id="cd00143">
    <property type="entry name" value="PP2Cc"/>
    <property type="match status" value="1"/>
</dbReference>
<dbReference type="EMBL" id="CP119078">
    <property type="protein sequence ID" value="WED42036.1"/>
    <property type="molecule type" value="Genomic_DNA"/>
</dbReference>
<dbReference type="InterPro" id="IPR001932">
    <property type="entry name" value="PPM-type_phosphatase-like_dom"/>
</dbReference>
<evidence type="ECO:0000313" key="5">
    <source>
        <dbReference type="EMBL" id="WED42036.1"/>
    </source>
</evidence>
<dbReference type="SMART" id="SM00332">
    <property type="entry name" value="PP2Cc"/>
    <property type="match status" value="1"/>
</dbReference>
<dbReference type="Pfam" id="PF00481">
    <property type="entry name" value="PP2C"/>
    <property type="match status" value="1"/>
</dbReference>
<dbReference type="RefSeq" id="WP_275087860.1">
    <property type="nucleotide sequence ID" value="NZ_CP119078.1"/>
</dbReference>
<keyword evidence="1" id="KW-0479">Metal-binding</keyword>
<dbReference type="InterPro" id="IPR000222">
    <property type="entry name" value="PP2C_BS"/>
</dbReference>
<dbReference type="PROSITE" id="PS51746">
    <property type="entry name" value="PPM_2"/>
    <property type="match status" value="1"/>
</dbReference>
<evidence type="ECO:0000256" key="1">
    <source>
        <dbReference type="ARBA" id="ARBA00022723"/>
    </source>
</evidence>
<protein>
    <submittedName>
        <fullName evidence="5">PP2C family serine/threonine-protein phosphatase</fullName>
    </submittedName>
</protein>
<reference evidence="5 6" key="1">
    <citation type="submission" date="2023-02" db="EMBL/GenBank/DDBJ databases">
        <title>Genome Sequence of L. cardiaca H63T.</title>
        <authorList>
            <person name="Lopez A.E."/>
            <person name="Cianciotto N.P."/>
        </authorList>
    </citation>
    <scope>NUCLEOTIDE SEQUENCE [LARGE SCALE GENOMIC DNA]</scope>
    <source>
        <strain evidence="5 6">H63</strain>
    </source>
</reference>
<name>A0ABY8ARX5_9GAMM</name>
<evidence type="ECO:0000259" key="4">
    <source>
        <dbReference type="PROSITE" id="PS51746"/>
    </source>
</evidence>
<sequence length="495" mass="54117">MVEIISTPDPAFKGDIEHENKEYKFACVEATHTRKTQEDAMAWHVIDKGALANLSAQDIGKRLWTTYRQLDKNVKGLSNNRPGTTASTTVYDGGVNLVTATLADAASFAVIYGTEGQLLGVTRLNSVTHKPKNATEMDRIKSLGGSIIFGRVNGLLAVSRAIGDFDERLLGDNQAKLVTSEATIDITNLPTLLNQKKIPQSSVGSIQIITTCDGFTDAAGIDDKTAQEEYLARVLSEFNGGKPGQKSEKEIAQHLVAAAKPSSDDNISVGVQTITLGQPVLIGVYDGHGGHSTSHHVAENVGKIFLNQCALSPESYKEQELSADNNNSVYERDNKDTTNVPTDGELFLSGIAKKPLAEQLKKAVEDAQQKYKAHYEDNNKNNRGFANGFFSWLRHGKYGQVRAENFKTDIDSCDSANKIIGNLNNFLTAKETRYHRHSFSSYLLDEFSKVLKINDYPSPVPSNGHYSPESAKLVVNALNHLTETEPEETKSAHFG</sequence>
<proteinExistence type="predicted"/>
<keyword evidence="6" id="KW-1185">Reference proteome</keyword>
<dbReference type="PANTHER" id="PTHR47992">
    <property type="entry name" value="PROTEIN PHOSPHATASE"/>
    <property type="match status" value="1"/>
</dbReference>